<dbReference type="AlphaFoldDB" id="A0A6A9UPZ8"/>
<dbReference type="Proteomes" id="UP000440716">
    <property type="component" value="Unassembled WGS sequence"/>
</dbReference>
<evidence type="ECO:0000313" key="1">
    <source>
        <dbReference type="EMBL" id="MVA56944.1"/>
    </source>
</evidence>
<comment type="caution">
    <text evidence="1">The sequence shown here is derived from an EMBL/GenBank/DDBJ whole genome shotgun (WGS) entry which is preliminary data.</text>
</comment>
<sequence>MTFLIAMAIGIATATTRSILAIVAVSLVLLTAGLVMLALSPAMTAMDLLTALIAYNVGLIDCLVVSLALSQRKVA</sequence>
<accession>A0A6A9UPZ8</accession>
<organism evidence="1 2">
    <name type="scientific">Agrobacterium vitis</name>
    <name type="common">Rhizobium vitis</name>
    <dbReference type="NCBI Taxonomy" id="373"/>
    <lineage>
        <taxon>Bacteria</taxon>
        <taxon>Pseudomonadati</taxon>
        <taxon>Pseudomonadota</taxon>
        <taxon>Alphaproteobacteria</taxon>
        <taxon>Hyphomicrobiales</taxon>
        <taxon>Rhizobiaceae</taxon>
        <taxon>Rhizobium/Agrobacterium group</taxon>
        <taxon>Agrobacterium</taxon>
    </lineage>
</organism>
<evidence type="ECO:0000313" key="2">
    <source>
        <dbReference type="Proteomes" id="UP000440716"/>
    </source>
</evidence>
<dbReference type="RefSeq" id="WP_141748561.1">
    <property type="nucleotide sequence ID" value="NZ_JABAEH010000005.1"/>
</dbReference>
<proteinExistence type="predicted"/>
<gene>
    <name evidence="1" type="ORF">GOZ88_12615</name>
</gene>
<reference evidence="1 2" key="1">
    <citation type="submission" date="2019-12" db="EMBL/GenBank/DDBJ databases">
        <title>Whole-genome sequencing of Allorhizobium vitis.</title>
        <authorList>
            <person name="Gan H.M."/>
            <person name="Szegedi E."/>
            <person name="Burr T."/>
            <person name="Savka M.A."/>
        </authorList>
    </citation>
    <scope>NUCLEOTIDE SEQUENCE [LARGE SCALE GENOMIC DNA]</scope>
    <source>
        <strain evidence="1 2">CG415</strain>
    </source>
</reference>
<name>A0A6A9UPZ8_AGRVI</name>
<dbReference type="EMBL" id="WPHU01000005">
    <property type="protein sequence ID" value="MVA56944.1"/>
    <property type="molecule type" value="Genomic_DNA"/>
</dbReference>
<protein>
    <submittedName>
        <fullName evidence="1">Uncharacterized protein</fullName>
    </submittedName>
</protein>